<protein>
    <submittedName>
        <fullName evidence="1">Uncharacterized protein</fullName>
    </submittedName>
</protein>
<evidence type="ECO:0000313" key="2">
    <source>
        <dbReference type="Proteomes" id="UP000008957"/>
    </source>
</evidence>
<evidence type="ECO:0000313" key="1">
    <source>
        <dbReference type="EMBL" id="CBL28805.1"/>
    </source>
</evidence>
<dbReference type="Proteomes" id="UP000008957">
    <property type="component" value="Chromosome"/>
</dbReference>
<proteinExistence type="predicted"/>
<keyword evidence="2" id="KW-1185">Reference proteome</keyword>
<name>A0AB94IYG7_9BACT</name>
<reference evidence="1 2" key="2">
    <citation type="submission" date="2010-03" db="EMBL/GenBank/DDBJ databases">
        <authorList>
            <person name="Pajon A."/>
        </authorList>
    </citation>
    <scope>NUCLEOTIDE SEQUENCE [LARGE SCALE GENOMIC DNA]</scope>
    <source>
        <strain evidence="1 2">SGP1</strain>
    </source>
</reference>
<dbReference type="KEGG" id="sbr:SY1_20070"/>
<accession>A0AB94IYG7</accession>
<gene>
    <name evidence="1" type="ORF">SY1_20070</name>
</gene>
<organism evidence="1 2">
    <name type="scientific">Fretibacterium fastidiosum</name>
    <dbReference type="NCBI Taxonomy" id="651822"/>
    <lineage>
        <taxon>Bacteria</taxon>
        <taxon>Thermotogati</taxon>
        <taxon>Synergistota</taxon>
        <taxon>Synergistia</taxon>
        <taxon>Synergistales</taxon>
        <taxon>Aminobacteriaceae</taxon>
        <taxon>Fretibacterium</taxon>
    </lineage>
</organism>
<dbReference type="AlphaFoldDB" id="A0AB94IYG7"/>
<dbReference type="EMBL" id="FP929056">
    <property type="protein sequence ID" value="CBL28805.1"/>
    <property type="molecule type" value="Genomic_DNA"/>
</dbReference>
<reference evidence="2" key="1">
    <citation type="submission" date="2010-03" db="EMBL/GenBank/DDBJ databases">
        <title>The genome sequence of Synergistetes sp. SGP1.</title>
        <authorList>
            <consortium name="metaHIT consortium -- http://www.metahit.eu/"/>
            <person name="Pajon A."/>
            <person name="Turner K."/>
            <person name="Parkhill J."/>
            <person name="Wade W."/>
            <person name="Vartoukian S."/>
        </authorList>
    </citation>
    <scope>NUCLEOTIDE SEQUENCE [LARGE SCALE GENOMIC DNA]</scope>
    <source>
        <strain evidence="2">SGP1</strain>
    </source>
</reference>
<sequence length="19" mass="2226">MKSKILNFKVFVLVIVLSF</sequence>